<feature type="domain" description="ABC-2 type transporter transmembrane" evidence="6">
    <location>
        <begin position="16"/>
        <end position="364"/>
    </location>
</feature>
<dbReference type="Gene3D" id="3.40.1710.10">
    <property type="entry name" value="abc type-2 transporter like domain"/>
    <property type="match status" value="1"/>
</dbReference>
<dbReference type="Proteomes" id="UP000321839">
    <property type="component" value="Unassembled WGS sequence"/>
</dbReference>
<dbReference type="PANTHER" id="PTHR43077:SF5">
    <property type="entry name" value="PHAGE INFECTION PROTEIN"/>
    <property type="match status" value="1"/>
</dbReference>
<feature type="transmembrane region" description="Helical" evidence="5">
    <location>
        <begin position="350"/>
        <end position="372"/>
    </location>
</feature>
<keyword evidence="4 5" id="KW-0472">Membrane</keyword>
<evidence type="ECO:0000256" key="4">
    <source>
        <dbReference type="ARBA" id="ARBA00023136"/>
    </source>
</evidence>
<feature type="transmembrane region" description="Helical" evidence="5">
    <location>
        <begin position="12"/>
        <end position="34"/>
    </location>
</feature>
<dbReference type="GO" id="GO:0140359">
    <property type="term" value="F:ABC-type transporter activity"/>
    <property type="evidence" value="ECO:0007669"/>
    <property type="project" value="InterPro"/>
</dbReference>
<dbReference type="EMBL" id="BKAW01000009">
    <property type="protein sequence ID" value="GEQ03554.1"/>
    <property type="molecule type" value="Genomic_DNA"/>
</dbReference>
<keyword evidence="3 5" id="KW-1133">Transmembrane helix</keyword>
<evidence type="ECO:0000313" key="7">
    <source>
        <dbReference type="EMBL" id="GEQ03554.1"/>
    </source>
</evidence>
<keyword evidence="8" id="KW-1185">Reference proteome</keyword>
<dbReference type="InterPro" id="IPR051328">
    <property type="entry name" value="T7SS_ABC-Transporter"/>
</dbReference>
<name>A0AB34ALY7_STAUR</name>
<dbReference type="RefSeq" id="WP_103161314.1">
    <property type="nucleotide sequence ID" value="NZ_BKAW01000009.1"/>
</dbReference>
<evidence type="ECO:0000256" key="1">
    <source>
        <dbReference type="ARBA" id="ARBA00004141"/>
    </source>
</evidence>
<comment type="caution">
    <text evidence="7">The sequence shown here is derived from an EMBL/GenBank/DDBJ whole genome shotgun (WGS) entry which is preliminary data.</text>
</comment>
<dbReference type="AlphaFoldDB" id="A0AB34ALY7"/>
<evidence type="ECO:0000259" key="6">
    <source>
        <dbReference type="Pfam" id="PF12698"/>
    </source>
</evidence>
<evidence type="ECO:0000313" key="8">
    <source>
        <dbReference type="Proteomes" id="UP000321839"/>
    </source>
</evidence>
<accession>A0AB34ALY7</accession>
<protein>
    <recommendedName>
        <fullName evidence="6">ABC-2 type transporter transmembrane domain-containing protein</fullName>
    </recommendedName>
</protein>
<dbReference type="GO" id="GO:0016020">
    <property type="term" value="C:membrane"/>
    <property type="evidence" value="ECO:0007669"/>
    <property type="project" value="UniProtKB-SubCell"/>
</dbReference>
<feature type="transmembrane region" description="Helical" evidence="5">
    <location>
        <begin position="193"/>
        <end position="217"/>
    </location>
</feature>
<sequence>MKFSDFLKSKGTIGAIFMGIFYGLVMLAIFLPGYKAMPGNIDKLPIVIVNDDNGDYGNQISKQLNNSLPFDHIKKDISNSKANNQLEHNELNLVIHIPRDFSSNLKSEKGTAGLDFKVNDASPTMISQSMDSIGSEINSQLSKQFSNQTTEGVLKQAKIPDEQMDGLIKQINASYSGDINHINKMPSSMNFKMLPMFLTLAGYVGAMIGAMQLVSAFKENRHRASKTKLFIYVQLTALIIGLASSVISLGIAYLVNDLEADKFLSIFGQLVLNYWVSFNFTAIVVFLIGQAGMILNIPILLIQTIANGATMSRDMMPTVYNWMSHISPMYYSVQGHFANIFGSIPQTPYILSMAAVGVVAMFVNIVIVTVLYKKESDIVFENYKNTNETLANY</sequence>
<evidence type="ECO:0000256" key="3">
    <source>
        <dbReference type="ARBA" id="ARBA00022989"/>
    </source>
</evidence>
<dbReference type="Pfam" id="PF12698">
    <property type="entry name" value="ABC2_membrane_3"/>
    <property type="match status" value="1"/>
</dbReference>
<evidence type="ECO:0000256" key="5">
    <source>
        <dbReference type="SAM" id="Phobius"/>
    </source>
</evidence>
<proteinExistence type="predicted"/>
<dbReference type="PANTHER" id="PTHR43077">
    <property type="entry name" value="TRANSPORT PERMEASE YVFS-RELATED"/>
    <property type="match status" value="1"/>
</dbReference>
<feature type="transmembrane region" description="Helical" evidence="5">
    <location>
        <begin position="229"/>
        <end position="255"/>
    </location>
</feature>
<reference evidence="7 8" key="1">
    <citation type="submission" date="2019-07" db="EMBL/GenBank/DDBJ databases">
        <title>Whole genome shotgun sequence of Staphylococcus cohnii subsp. urealyticus NBRC 109766.</title>
        <authorList>
            <person name="Hosoyama A."/>
            <person name="Uohara A."/>
            <person name="Ohji S."/>
            <person name="Ichikawa N."/>
        </authorList>
    </citation>
    <scope>NUCLEOTIDE SEQUENCE [LARGE SCALE GENOMIC DNA]</scope>
    <source>
        <strain evidence="7 8">NBRC 109766</strain>
    </source>
</reference>
<keyword evidence="2 5" id="KW-0812">Transmembrane</keyword>
<feature type="transmembrane region" description="Helical" evidence="5">
    <location>
        <begin position="275"/>
        <end position="301"/>
    </location>
</feature>
<dbReference type="InterPro" id="IPR013525">
    <property type="entry name" value="ABC2_TM"/>
</dbReference>
<evidence type="ECO:0000256" key="2">
    <source>
        <dbReference type="ARBA" id="ARBA00022692"/>
    </source>
</evidence>
<organism evidence="7 8">
    <name type="scientific">Staphylococcus ureilyticus</name>
    <name type="common">Staphylococcus cohnii subsp. urealyticus</name>
    <dbReference type="NCBI Taxonomy" id="94138"/>
    <lineage>
        <taxon>Bacteria</taxon>
        <taxon>Bacillati</taxon>
        <taxon>Bacillota</taxon>
        <taxon>Bacilli</taxon>
        <taxon>Bacillales</taxon>
        <taxon>Staphylococcaceae</taxon>
        <taxon>Staphylococcus</taxon>
        <taxon>Staphylococcus cohnii species complex</taxon>
    </lineage>
</organism>
<gene>
    <name evidence="7" type="ORF">SCO02_19950</name>
</gene>
<comment type="subcellular location">
    <subcellularLocation>
        <location evidence="1">Membrane</location>
        <topology evidence="1">Multi-pass membrane protein</topology>
    </subcellularLocation>
</comment>